<keyword evidence="10" id="KW-0234">DNA repair</keyword>
<comment type="caution">
    <text evidence="14">The sequence shown here is derived from an EMBL/GenBank/DDBJ whole genome shotgun (WGS) entry which is preliminary data.</text>
</comment>
<gene>
    <name evidence="14" type="ORF">M9Y10_009037</name>
</gene>
<evidence type="ECO:0000256" key="11">
    <source>
        <dbReference type="ARBA" id="ARBA00023242"/>
    </source>
</evidence>
<name>A0ABR2J0T2_9EUKA</name>
<evidence type="ECO:0000256" key="10">
    <source>
        <dbReference type="ARBA" id="ARBA00023204"/>
    </source>
</evidence>
<evidence type="ECO:0000313" key="15">
    <source>
        <dbReference type="Proteomes" id="UP001470230"/>
    </source>
</evidence>
<dbReference type="Pfam" id="PF02463">
    <property type="entry name" value="SMC_N"/>
    <property type="match status" value="1"/>
</dbReference>
<evidence type="ECO:0000256" key="5">
    <source>
        <dbReference type="ARBA" id="ARBA00022741"/>
    </source>
</evidence>
<sequence length="1039" mass="119378">MSVSNDEPPAGILLSIHMINFMKHDNLLIDLKPHANFITGRNGSGKSSILVALAVGLGSNTRLSGRGNNMGDLIKDGRNEATIIITIKNSPSGYRMDMYGDTIVVTRKITRSSSRFDIANLPKSSATQVREELNRILQFYNIQIDNPCSIMHQDTAREFIGTSTPQRKYDLFMRGTLLTRLTEDIHKIRSNIENVTRQKDDRLTEKVDLDRQFEDIKRKNDIVEEADDLLNRIHDLENELMWSYYHVAAIAEKKANDELDASILKHQEANKKVEEKQKIADEAKKQSDEYRLKVADAMKKLAEVRKEKDKLANKLDKIKLNLTTQKNQLKHRENSIERTKSDLESKKNEKIKLVKIRDQSAQDVLEKKRKYIADLEEKQDKINKDLEDADNNFQEVNNEYQKLLPNLDNLRSAVRDSNNTLSEITQKLRSLKSVFLGNDAGGSSSLINQIKRERSRFTFLPIGPVSKYITLVEESWGIAVQNIIGKLLDYFLVNSFEDEQLLRKIGGDSLKIIIIDFTRKRYHIQSQRPSNSAKLITELINIKQEVIRGSSTRSSQNAMNVQAADIITNALVDVNNVDHIWCVEDEELARELSFGPEHHLTIVKSGVQFKFQNGYELLIGAQRTNCTIGVDESRRIAKLEEDEKEAIRAKNELHEKYKSLEQEAKNLKSKRNSYENIRSRCTSELNKIKVKLQNPPDETDNYDAQISAIDTRIEKLERNLEEDQKNIPNIKETIENLQKEKKSVREKIAELSTELNQSEDFKSESDKYFNKERHAQMDLNKEKNIANSFYQKVEKLKEAAKEASADARKNLEKARQHSPDCEEKYKDVARAPATLAQLLMDERKKYEVAQSISGLDFAEIRKQFASIKSQVEKAVRFLNELQEFLEQAETGLDAREEKLKSIIQSVTRRAKVSFLNYQRQRRYIGKLHFKHDQKTIEIAVKSKADSEYTDVSSLSGGEKSYCLVSLLLSLWEVMECPFYCVDEFDVFMDDVNRQAATSLLVKGASVMENRQFIFITPLSLNSLKNDDRVTIFEVAKDDS</sequence>
<evidence type="ECO:0000256" key="1">
    <source>
        <dbReference type="ARBA" id="ARBA00004123"/>
    </source>
</evidence>
<evidence type="ECO:0000256" key="4">
    <source>
        <dbReference type="ARBA" id="ARBA00022454"/>
    </source>
</evidence>
<keyword evidence="4" id="KW-0158">Chromosome</keyword>
<protein>
    <submittedName>
        <fullName evidence="14">Structural maintenance of chromosomes protein 6</fullName>
    </submittedName>
</protein>
<keyword evidence="9" id="KW-0233">DNA recombination</keyword>
<dbReference type="PANTHER" id="PTHR19306:SF6">
    <property type="entry name" value="STRUCTURAL MAINTENANCE OF CHROMOSOMES PROTEIN 6"/>
    <property type="match status" value="1"/>
</dbReference>
<dbReference type="Proteomes" id="UP001470230">
    <property type="component" value="Unassembled WGS sequence"/>
</dbReference>
<dbReference type="InterPro" id="IPR027417">
    <property type="entry name" value="P-loop_NTPase"/>
</dbReference>
<dbReference type="Gene3D" id="3.40.50.300">
    <property type="entry name" value="P-loop containing nucleotide triphosphate hydrolases"/>
    <property type="match status" value="2"/>
</dbReference>
<keyword evidence="6" id="KW-0227">DNA damage</keyword>
<evidence type="ECO:0000256" key="12">
    <source>
        <dbReference type="SAM" id="Coils"/>
    </source>
</evidence>
<reference evidence="14 15" key="1">
    <citation type="submission" date="2024-04" db="EMBL/GenBank/DDBJ databases">
        <title>Tritrichomonas musculus Genome.</title>
        <authorList>
            <person name="Alves-Ferreira E."/>
            <person name="Grigg M."/>
            <person name="Lorenzi H."/>
            <person name="Galac M."/>
        </authorList>
    </citation>
    <scope>NUCLEOTIDE SEQUENCE [LARGE SCALE GENOMIC DNA]</scope>
    <source>
        <strain evidence="14 15">EAF2021</strain>
    </source>
</reference>
<evidence type="ECO:0000313" key="14">
    <source>
        <dbReference type="EMBL" id="KAK8871124.1"/>
    </source>
</evidence>
<evidence type="ECO:0000256" key="6">
    <source>
        <dbReference type="ARBA" id="ARBA00022763"/>
    </source>
</evidence>
<dbReference type="PANTHER" id="PTHR19306">
    <property type="entry name" value="STRUCTURAL MAINTENANCE OF CHROMOSOMES 5,6 SMC5, SMC6"/>
    <property type="match status" value="1"/>
</dbReference>
<keyword evidence="8 12" id="KW-0175">Coiled coil</keyword>
<keyword evidence="11" id="KW-0539">Nucleus</keyword>
<proteinExistence type="inferred from homology"/>
<evidence type="ECO:0000256" key="2">
    <source>
        <dbReference type="ARBA" id="ARBA00004286"/>
    </source>
</evidence>
<evidence type="ECO:0000256" key="3">
    <source>
        <dbReference type="ARBA" id="ARBA00006793"/>
    </source>
</evidence>
<keyword evidence="15" id="KW-1185">Reference proteome</keyword>
<feature type="domain" description="RecF/RecN/SMC N-terminal" evidence="13">
    <location>
        <begin position="19"/>
        <end position="1017"/>
    </location>
</feature>
<keyword evidence="7" id="KW-0067">ATP-binding</keyword>
<accession>A0ABR2J0T2</accession>
<evidence type="ECO:0000256" key="7">
    <source>
        <dbReference type="ARBA" id="ARBA00022840"/>
    </source>
</evidence>
<feature type="coiled-coil region" evidence="12">
    <location>
        <begin position="786"/>
        <end position="817"/>
    </location>
</feature>
<feature type="coiled-coil region" evidence="12">
    <location>
        <begin position="636"/>
        <end position="754"/>
    </location>
</feature>
<organism evidence="14 15">
    <name type="scientific">Tritrichomonas musculus</name>
    <dbReference type="NCBI Taxonomy" id="1915356"/>
    <lineage>
        <taxon>Eukaryota</taxon>
        <taxon>Metamonada</taxon>
        <taxon>Parabasalia</taxon>
        <taxon>Tritrichomonadida</taxon>
        <taxon>Tritrichomonadidae</taxon>
        <taxon>Tritrichomonas</taxon>
    </lineage>
</organism>
<dbReference type="EMBL" id="JAPFFF010000014">
    <property type="protein sequence ID" value="KAK8871124.1"/>
    <property type="molecule type" value="Genomic_DNA"/>
</dbReference>
<feature type="coiled-coil region" evidence="12">
    <location>
        <begin position="178"/>
        <end position="427"/>
    </location>
</feature>
<dbReference type="SUPFAM" id="SSF52540">
    <property type="entry name" value="P-loop containing nucleoside triphosphate hydrolases"/>
    <property type="match status" value="1"/>
</dbReference>
<evidence type="ECO:0000256" key="9">
    <source>
        <dbReference type="ARBA" id="ARBA00023172"/>
    </source>
</evidence>
<evidence type="ECO:0000256" key="8">
    <source>
        <dbReference type="ARBA" id="ARBA00023054"/>
    </source>
</evidence>
<comment type="subcellular location">
    <subcellularLocation>
        <location evidence="2">Chromosome</location>
    </subcellularLocation>
    <subcellularLocation>
        <location evidence="1">Nucleus</location>
    </subcellularLocation>
</comment>
<evidence type="ECO:0000259" key="13">
    <source>
        <dbReference type="Pfam" id="PF02463"/>
    </source>
</evidence>
<keyword evidence="5" id="KW-0547">Nucleotide-binding</keyword>
<comment type="similarity">
    <text evidence="3">Belongs to the SMC family. SMC6 subfamily.</text>
</comment>
<dbReference type="Gene3D" id="1.10.287.1490">
    <property type="match status" value="1"/>
</dbReference>
<dbReference type="InterPro" id="IPR003395">
    <property type="entry name" value="RecF/RecN/SMC_N"/>
</dbReference>